<proteinExistence type="predicted"/>
<reference evidence="7" key="1">
    <citation type="journal article" date="2014" name="Front. Microbiol.">
        <title>High frequency of phylogenetically diverse reductive dehalogenase-homologous genes in deep subseafloor sedimentary metagenomes.</title>
        <authorList>
            <person name="Kawai M."/>
            <person name="Futagami T."/>
            <person name="Toyoda A."/>
            <person name="Takaki Y."/>
            <person name="Nishi S."/>
            <person name="Hori S."/>
            <person name="Arai W."/>
            <person name="Tsubouchi T."/>
            <person name="Morono Y."/>
            <person name="Uchiyama I."/>
            <person name="Ito T."/>
            <person name="Fujiyama A."/>
            <person name="Inagaki F."/>
            <person name="Takami H."/>
        </authorList>
    </citation>
    <scope>NUCLEOTIDE SEQUENCE</scope>
    <source>
        <strain evidence="7">Expedition CK06-06</strain>
    </source>
</reference>
<accession>X1LVE5</accession>
<dbReference type="GO" id="GO:0051539">
    <property type="term" value="F:4 iron, 4 sulfur cluster binding"/>
    <property type="evidence" value="ECO:0007669"/>
    <property type="project" value="UniProtKB-KW"/>
</dbReference>
<name>X1LVE5_9ZZZZ</name>
<feature type="domain" description="Cysteine-rich" evidence="6">
    <location>
        <begin position="41"/>
        <end position="122"/>
    </location>
</feature>
<protein>
    <recommendedName>
        <fullName evidence="6">Cysteine-rich domain-containing protein</fullName>
    </recommendedName>
</protein>
<dbReference type="GO" id="GO:0046872">
    <property type="term" value="F:metal ion binding"/>
    <property type="evidence" value="ECO:0007669"/>
    <property type="project" value="UniProtKB-KW"/>
</dbReference>
<keyword evidence="2" id="KW-0479">Metal-binding</keyword>
<keyword evidence="5" id="KW-0411">Iron-sulfur</keyword>
<dbReference type="GO" id="GO:0016491">
    <property type="term" value="F:oxidoreductase activity"/>
    <property type="evidence" value="ECO:0007669"/>
    <property type="project" value="UniProtKB-KW"/>
</dbReference>
<organism evidence="7">
    <name type="scientific">marine sediment metagenome</name>
    <dbReference type="NCBI Taxonomy" id="412755"/>
    <lineage>
        <taxon>unclassified sequences</taxon>
        <taxon>metagenomes</taxon>
        <taxon>ecological metagenomes</taxon>
    </lineage>
</organism>
<gene>
    <name evidence="7" type="ORF">S06H3_21903</name>
</gene>
<dbReference type="PANTHER" id="PTHR43255">
    <property type="entry name" value="IRON-SULFUR-BINDING OXIDOREDUCTASE FADF-RELATED-RELATED"/>
    <property type="match status" value="1"/>
</dbReference>
<dbReference type="AlphaFoldDB" id="X1LVE5"/>
<evidence type="ECO:0000256" key="5">
    <source>
        <dbReference type="ARBA" id="ARBA00023014"/>
    </source>
</evidence>
<feature type="non-terminal residue" evidence="7">
    <location>
        <position position="241"/>
    </location>
</feature>
<keyword evidence="4" id="KW-0408">Iron</keyword>
<feature type="non-terminal residue" evidence="7">
    <location>
        <position position="1"/>
    </location>
</feature>
<dbReference type="GO" id="GO:0005886">
    <property type="term" value="C:plasma membrane"/>
    <property type="evidence" value="ECO:0007669"/>
    <property type="project" value="TreeGrafter"/>
</dbReference>
<evidence type="ECO:0000256" key="1">
    <source>
        <dbReference type="ARBA" id="ARBA00022485"/>
    </source>
</evidence>
<evidence type="ECO:0000259" key="6">
    <source>
        <dbReference type="Pfam" id="PF02754"/>
    </source>
</evidence>
<sequence length="241" mass="27029">LEGHNKIIEGMQRLGNAVNGDPARRLDWLPEEFPTRESSTLFFVGCLASYLVKDAATSSYLLLKKLGADFMILKDEGCCGIYFHEVGRLDLAREKFQENSDRFKKLGIERLIVVCAGCYHCFKRLYPKLLGSIDFEVMHIIQLLPSLLKERGIKLEERGMGVTYHDPCRLGRLEGFYDEPREALKLCGIKTNEMPGNRENALCCGAGAAVRSVYRDLSLKLATIILDQAPVSPIVTPCEGR</sequence>
<dbReference type="PANTHER" id="PTHR43255:SF1">
    <property type="entry name" value="IRON-SULFUR-BINDING OXIDOREDUCTASE FADF-RELATED"/>
    <property type="match status" value="1"/>
</dbReference>
<feature type="domain" description="Cysteine-rich" evidence="6">
    <location>
        <begin position="162"/>
        <end position="239"/>
    </location>
</feature>
<dbReference type="InterPro" id="IPR051460">
    <property type="entry name" value="HdrC_iron-sulfur_subunit"/>
</dbReference>
<dbReference type="InterPro" id="IPR004017">
    <property type="entry name" value="Cys_rich_dom"/>
</dbReference>
<evidence type="ECO:0000256" key="2">
    <source>
        <dbReference type="ARBA" id="ARBA00022723"/>
    </source>
</evidence>
<evidence type="ECO:0000256" key="4">
    <source>
        <dbReference type="ARBA" id="ARBA00023004"/>
    </source>
</evidence>
<dbReference type="Pfam" id="PF02754">
    <property type="entry name" value="CCG"/>
    <property type="match status" value="2"/>
</dbReference>
<keyword evidence="1" id="KW-0004">4Fe-4S</keyword>
<comment type="caution">
    <text evidence="7">The sequence shown here is derived from an EMBL/GenBank/DDBJ whole genome shotgun (WGS) entry which is preliminary data.</text>
</comment>
<evidence type="ECO:0000313" key="7">
    <source>
        <dbReference type="EMBL" id="GAI09791.1"/>
    </source>
</evidence>
<keyword evidence="3" id="KW-0560">Oxidoreductase</keyword>
<dbReference type="EMBL" id="BARV01011589">
    <property type="protein sequence ID" value="GAI09791.1"/>
    <property type="molecule type" value="Genomic_DNA"/>
</dbReference>
<evidence type="ECO:0000256" key="3">
    <source>
        <dbReference type="ARBA" id="ARBA00023002"/>
    </source>
</evidence>